<dbReference type="FunFam" id="3.40.30.10:FF:000001">
    <property type="entry name" value="Thioredoxin"/>
    <property type="match status" value="1"/>
</dbReference>
<evidence type="ECO:0000256" key="2">
    <source>
        <dbReference type="ARBA" id="ARBA00022448"/>
    </source>
</evidence>
<keyword evidence="3" id="KW-0249">Electron transport</keyword>
<feature type="active site" description="Nucleophile" evidence="8">
    <location>
        <position position="33"/>
    </location>
</feature>
<dbReference type="FunCoup" id="A0A1Q5PTM0">
    <property type="interactions" value="272"/>
</dbReference>
<dbReference type="EMBL" id="MQVS01000018">
    <property type="protein sequence ID" value="OKL50730.1"/>
    <property type="molecule type" value="Genomic_DNA"/>
</dbReference>
<evidence type="ECO:0000256" key="1">
    <source>
        <dbReference type="ARBA" id="ARBA00008987"/>
    </source>
</evidence>
<dbReference type="GO" id="GO:0015035">
    <property type="term" value="F:protein-disulfide reductase activity"/>
    <property type="evidence" value="ECO:0007669"/>
    <property type="project" value="UniProtKB-UniRule"/>
</dbReference>
<evidence type="ECO:0000256" key="6">
    <source>
        <dbReference type="NCBIfam" id="TIGR01068"/>
    </source>
</evidence>
<evidence type="ECO:0000313" key="11">
    <source>
        <dbReference type="EMBL" id="OKL50730.1"/>
    </source>
</evidence>
<evidence type="ECO:0000256" key="9">
    <source>
        <dbReference type="PIRSR" id="PIRSR000077-4"/>
    </source>
</evidence>
<dbReference type="Proteomes" id="UP000185612">
    <property type="component" value="Unassembled WGS sequence"/>
</dbReference>
<keyword evidence="4 9" id="KW-1015">Disulfide bond</keyword>
<dbReference type="InterPro" id="IPR013766">
    <property type="entry name" value="Thioredoxin_domain"/>
</dbReference>
<dbReference type="GO" id="GO:0045454">
    <property type="term" value="P:cell redox homeostasis"/>
    <property type="evidence" value="ECO:0007669"/>
    <property type="project" value="TreeGrafter"/>
</dbReference>
<evidence type="ECO:0000313" key="12">
    <source>
        <dbReference type="Proteomes" id="UP000185612"/>
    </source>
</evidence>
<evidence type="ECO:0000259" key="10">
    <source>
        <dbReference type="PROSITE" id="PS51352"/>
    </source>
</evidence>
<feature type="active site" description="Nucleophile" evidence="8">
    <location>
        <position position="30"/>
    </location>
</feature>
<sequence>MTSEVTDKSFQTEVLGADGPVLVDFWAPWCPPCRQMSPIVDELSAELDGVKVVKLNVDNNPLTAARYGVRSIPTFNVYFGGELVETVVGGRPKKELAALASKYVSQ</sequence>
<name>A0A1Q5PTM0_9ACTO</name>
<feature type="site" description="Deprotonates C-terminal active site Cys" evidence="8">
    <location>
        <position position="24"/>
    </location>
</feature>
<keyword evidence="5 9" id="KW-0676">Redox-active center</keyword>
<dbReference type="InterPro" id="IPR005746">
    <property type="entry name" value="Thioredoxin"/>
</dbReference>
<feature type="disulfide bond" description="Redox-active" evidence="9">
    <location>
        <begin position="30"/>
        <end position="33"/>
    </location>
</feature>
<feature type="site" description="Contributes to redox potential value" evidence="8">
    <location>
        <position position="32"/>
    </location>
</feature>
<dbReference type="InParanoid" id="A0A1Q5PTM0"/>
<evidence type="ECO:0000256" key="7">
    <source>
        <dbReference type="PIRNR" id="PIRNR000077"/>
    </source>
</evidence>
<keyword evidence="12" id="KW-1185">Reference proteome</keyword>
<organism evidence="11 12">
    <name type="scientific">Buchananella hordeovulneris</name>
    <dbReference type="NCBI Taxonomy" id="52770"/>
    <lineage>
        <taxon>Bacteria</taxon>
        <taxon>Bacillati</taxon>
        <taxon>Actinomycetota</taxon>
        <taxon>Actinomycetes</taxon>
        <taxon>Actinomycetales</taxon>
        <taxon>Actinomycetaceae</taxon>
        <taxon>Buchananella</taxon>
    </lineage>
</organism>
<evidence type="ECO:0000256" key="8">
    <source>
        <dbReference type="PIRSR" id="PIRSR000077-1"/>
    </source>
</evidence>
<dbReference type="InterPro" id="IPR017937">
    <property type="entry name" value="Thioredoxin_CS"/>
</dbReference>
<feature type="site" description="Contributes to redox potential value" evidence="8">
    <location>
        <position position="31"/>
    </location>
</feature>
<gene>
    <name evidence="11" type="ORF">BSZ40_11060</name>
</gene>
<dbReference type="Pfam" id="PF00085">
    <property type="entry name" value="Thioredoxin"/>
    <property type="match status" value="1"/>
</dbReference>
<dbReference type="STRING" id="52770.BSZ40_11060"/>
<evidence type="ECO:0000256" key="5">
    <source>
        <dbReference type="ARBA" id="ARBA00023284"/>
    </source>
</evidence>
<reference evidence="12" key="1">
    <citation type="submission" date="2016-12" db="EMBL/GenBank/DDBJ databases">
        <authorList>
            <person name="Meng X."/>
        </authorList>
    </citation>
    <scope>NUCLEOTIDE SEQUENCE [LARGE SCALE GENOMIC DNA]</scope>
    <source>
        <strain evidence="12">DSM 20732</strain>
    </source>
</reference>
<protein>
    <recommendedName>
        <fullName evidence="6 7">Thioredoxin</fullName>
    </recommendedName>
</protein>
<dbReference type="OrthoDB" id="9790390at2"/>
<dbReference type="PROSITE" id="PS00194">
    <property type="entry name" value="THIOREDOXIN_1"/>
    <property type="match status" value="1"/>
</dbReference>
<accession>A0A1Q5PTM0</accession>
<proteinExistence type="inferred from homology"/>
<dbReference type="PANTHER" id="PTHR45663">
    <property type="entry name" value="GEO12009P1"/>
    <property type="match status" value="1"/>
</dbReference>
<comment type="similarity">
    <text evidence="1 7">Belongs to the thioredoxin family.</text>
</comment>
<dbReference type="PROSITE" id="PS51352">
    <property type="entry name" value="THIOREDOXIN_2"/>
    <property type="match status" value="1"/>
</dbReference>
<dbReference type="CDD" id="cd02947">
    <property type="entry name" value="TRX_family"/>
    <property type="match status" value="1"/>
</dbReference>
<dbReference type="PANTHER" id="PTHR45663:SF11">
    <property type="entry name" value="GEO12009P1"/>
    <property type="match status" value="1"/>
</dbReference>
<evidence type="ECO:0000256" key="4">
    <source>
        <dbReference type="ARBA" id="ARBA00023157"/>
    </source>
</evidence>
<dbReference type="Gene3D" id="3.40.30.10">
    <property type="entry name" value="Glutaredoxin"/>
    <property type="match status" value="1"/>
</dbReference>
<evidence type="ECO:0000256" key="3">
    <source>
        <dbReference type="ARBA" id="ARBA00022982"/>
    </source>
</evidence>
<dbReference type="PIRSF" id="PIRSF000077">
    <property type="entry name" value="Thioredoxin"/>
    <property type="match status" value="1"/>
</dbReference>
<dbReference type="GO" id="GO:0005829">
    <property type="term" value="C:cytosol"/>
    <property type="evidence" value="ECO:0007669"/>
    <property type="project" value="TreeGrafter"/>
</dbReference>
<dbReference type="PRINTS" id="PR00421">
    <property type="entry name" value="THIOREDOXIN"/>
</dbReference>
<dbReference type="AlphaFoldDB" id="A0A1Q5PTM0"/>
<keyword evidence="2" id="KW-0813">Transport</keyword>
<dbReference type="InterPro" id="IPR036249">
    <property type="entry name" value="Thioredoxin-like_sf"/>
</dbReference>
<feature type="domain" description="Thioredoxin" evidence="10">
    <location>
        <begin position="1"/>
        <end position="105"/>
    </location>
</feature>
<dbReference type="NCBIfam" id="TIGR01068">
    <property type="entry name" value="thioredoxin"/>
    <property type="match status" value="1"/>
</dbReference>
<comment type="caution">
    <text evidence="11">The sequence shown here is derived from an EMBL/GenBank/DDBJ whole genome shotgun (WGS) entry which is preliminary data.</text>
</comment>
<dbReference type="SUPFAM" id="SSF52833">
    <property type="entry name" value="Thioredoxin-like"/>
    <property type="match status" value="1"/>
</dbReference>
<dbReference type="RefSeq" id="WP_073826439.1">
    <property type="nucleotide sequence ID" value="NZ_MQVS01000018.1"/>
</dbReference>